<feature type="region of interest" description="Disordered" evidence="1">
    <location>
        <begin position="9"/>
        <end position="70"/>
    </location>
</feature>
<organism evidence="4 5">
    <name type="scientific">Papio anubis</name>
    <name type="common">Olive baboon</name>
    <dbReference type="NCBI Taxonomy" id="9555"/>
    <lineage>
        <taxon>Eukaryota</taxon>
        <taxon>Metazoa</taxon>
        <taxon>Chordata</taxon>
        <taxon>Craniata</taxon>
        <taxon>Vertebrata</taxon>
        <taxon>Euteleostomi</taxon>
        <taxon>Mammalia</taxon>
        <taxon>Eutheria</taxon>
        <taxon>Euarchontoglires</taxon>
        <taxon>Primates</taxon>
        <taxon>Haplorrhini</taxon>
        <taxon>Catarrhini</taxon>
        <taxon>Cercopithecidae</taxon>
        <taxon>Cercopithecinae</taxon>
        <taxon>Papio</taxon>
    </lineage>
</organism>
<feature type="domain" description="Focadhesin C-terminal" evidence="2">
    <location>
        <begin position="1330"/>
        <end position="1918"/>
    </location>
</feature>
<name>A0A8I5NCU5_PAPAN</name>
<evidence type="ECO:0000313" key="5">
    <source>
        <dbReference type="Proteomes" id="UP000028761"/>
    </source>
</evidence>
<gene>
    <name evidence="4" type="primary">FOCAD</name>
</gene>
<dbReference type="Proteomes" id="UP000028761">
    <property type="component" value="Chromosome 13"/>
</dbReference>
<keyword evidence="5" id="KW-1185">Reference proteome</keyword>
<dbReference type="GO" id="GO:0060147">
    <property type="term" value="P:regulation of post-transcriptional gene silencing"/>
    <property type="evidence" value="ECO:0007669"/>
    <property type="project" value="InterPro"/>
</dbReference>
<sequence length="1918" mass="212651">MLFLGLTPHCGAAPQPAPARSPPRTSSAAELGSAAHAAFQPQCAARASDARARESGRAGHRRRRRNRASRCAAHWLSSAVPAPGCSRRRGGPRQAGGAGLSLWQKGEAAYIHVREAKMSDDIRKRFEFPNSLIQSQAVGHLIAAVLKENGFSEKIHQSSNQTPALNLLWEKCCSDNVVVRTACCEGLVALVAQDHAEFSYVLNGILNLIPSTRNTHGLIKAVMKLLQMQALKEGQGGERNIQNIYTIRNHPHPLITVLEHRPDCWPVFLQQLTAFFQQCPERSEVSCIQIMAPFLWYLYCEPSQLQEYAKLRLALLKVLLQPQVLCDKDQPSILEQQILQLCCDMVPCLQIKDLIQTTEAMMFIEEVYLSLLRHPVFWKIQLTQMTLQLLCVCEVSLKITGECSSLIHLLEHCVELLKEDFPVELIIIGIALLLLQTPASQQKPILNLALKLLSVTEDQKIPKSSLLLVMPILQILSSTALEDCISMDEEGPSRQLLALNLLEMIQQECYRDDHQKLSYKLACPVTSMYGSIFTAWTILEVMRDSSAANDWLASVESLLPITSVIPVPAFLLLAHLLVEDKGQNLHQILKVTTELAQADSSQVPNLIPVLMFKLGRPLEPILYNDILYSLPKLGVHKVCVGQILRVIQLLGTTPRLRAVTLRLLTSLWEKQDRVYPELQRFMAMSDVPSLSVGKEVQWEKLIAKAASIRDICKQRPYQHGADMLAAISQVLNECTKPDQATPAALVLQGLHALCQAEVVCIRSTWNALSPKLSCDTRPLILKTLSELFSLVPSLTVNTTEYENFKVQVLSFLWTHTQNKDPIVANAAYRSLSNFSAGEHTILHLPEKIRPEIPIPEELDDDEDEEDVDLSVPGSCYLKLLSLTPSLVLPALEEFFTSLVKQEMVNMPRGIYHSALKGGARSDQGKTVAGIPNFILKMYETNKQPGLKPGLAGGMLFCYDVSMYQSKDGKPLNRLMASRGRSFKQTSLALVHEVHIQLSEWHRAIFLPQAWLAYMSRAYHAILQGRLGELELQLKHGKEEPEEVQYKKSTAWLWVRDMLTDEITKAAAKESPVVKGNALLALSSLAVVVSRHEASLSSDSDGLLEVQPNFLSMKEWISMVLDTLLVIVDSHYQPRGQLLSWFYYKSYSGENTASAIARSAAATALSLLVPVFIISCKEKVEEILNMLTARLPGKPSADESQAVQIHMGLALGMFLSRLCEEKLSDISGQEINLLLMKSLDALENCCFDTSLEYNTGCILGVGLVLSLMSHSSQMQSRVHVAASLRKLSVYLDDSGSQSRTFQEVLAYTLSCVCTSAFSAGIIEAAEAEDVMNKLRLLAENSQQTSGFALALGNIVHGLSVCGHGKAEDLGSKLLPAWIRIVLTEGTPTMLCLAALHGMVAMVGSEGDVMQLKSEAIQTSHFQGRLNEVIRTLTQVISVSGVIGLQSNAIWLLGHLHLSTLSSSQSRASVPTDYSYLPESSFIGAAIGFFITGGKKGPESVPPSLLKLVMKPIATVGESYQYPPVNWAALLSPLMRLNFGEEIQQLCLEIMVTQAQSSQNAAALLGLWVTPPLIHSLSLNTKRYLLISVPLWIKHISDEQILGFVENLMVAVFKAASPLGNPELCPSALQGLSQAMKLPSPAHHLWSLLSEATGKIFDLLPNKIRRKDLELYISIAKCLLEMTDDDANRIAQVTKSNIEKAAFVKLYLVSQGRFPLMNLTDMLSVAVQHREKEVLAWMILHSLYQARIVSHANTGVLKRMEWLLELMGYIRNVAYQSTSFQNMALDEALDFFLLIFATAVVAWADHAAPLLLGLSASWLPWHQENGPAGPVPSFLGRSPMHRVTLQEVLTLLPNSMALLLQKEPWKEQTQKFIDWLFSIMESPKEALSAKSRDLLKATLLSLRVLPEFKKKAVWTRAYGW</sequence>
<dbReference type="GeneTree" id="ENSGT00390000004438"/>
<feature type="domain" description="DUF3730" evidence="3">
    <location>
        <begin position="607"/>
        <end position="831"/>
    </location>
</feature>
<reference evidence="4 5" key="1">
    <citation type="submission" date="2012-03" db="EMBL/GenBank/DDBJ databases">
        <title>Whole Genome Assembly of Papio anubis.</title>
        <authorList>
            <person name="Liu Y.L."/>
            <person name="Abraham K.A."/>
            <person name="Akbar H.A."/>
            <person name="Ali S.A."/>
            <person name="Anosike U.A."/>
            <person name="Aqrawi P.A."/>
            <person name="Arias F.A."/>
            <person name="Attaway T.A."/>
            <person name="Awwad R.A."/>
            <person name="Babu C.B."/>
            <person name="Bandaranaike D.B."/>
            <person name="Battles P.B."/>
            <person name="Bell A.B."/>
            <person name="Beltran B.B."/>
            <person name="Berhane-Mersha D.B."/>
            <person name="Bess C.B."/>
            <person name="Bickham C.B."/>
            <person name="Bolden T.B."/>
            <person name="Carter K.C."/>
            <person name="Chau D.C."/>
            <person name="Chavez A.C."/>
            <person name="Clerc-Blankenburg K.C."/>
            <person name="Coyle M.C."/>
            <person name="Dao M.D."/>
            <person name="Davila M.L.D."/>
            <person name="Davy-Carroll L.D."/>
            <person name="Denson S.D."/>
            <person name="Dinh H.D."/>
            <person name="Fernandez S.F."/>
            <person name="Fernando P.F."/>
            <person name="Forbes L.F."/>
            <person name="Francis C.F."/>
            <person name="Francisco L.F."/>
            <person name="Fu Q.F."/>
            <person name="Garcia-Iii R.G."/>
            <person name="Garrett T.G."/>
            <person name="Gross S.G."/>
            <person name="Gubbala S.G."/>
            <person name="Hirani K.H."/>
            <person name="Hogues M.H."/>
            <person name="Hollins B.H."/>
            <person name="Jackson L.J."/>
            <person name="Javaid M.J."/>
            <person name="Jhangiani S.J."/>
            <person name="Johnson A.J."/>
            <person name="Johnson B.J."/>
            <person name="Jones J.J."/>
            <person name="Joshi V.J."/>
            <person name="Kalu J.K."/>
            <person name="Khan N.K."/>
            <person name="Korchina V.K."/>
            <person name="Kovar C.K."/>
            <person name="Lago L.L."/>
            <person name="Lara F.L."/>
            <person name="Le T.-K.L."/>
            <person name="Lee S.L."/>
            <person name="Legall-Iii F.L."/>
            <person name="Lemon S.L."/>
            <person name="Liu J.L."/>
            <person name="Liu Y.-S.L."/>
            <person name="Liyanage D.L."/>
            <person name="Lopez J.L."/>
            <person name="Lorensuhewa L.L."/>
            <person name="Mata R.M."/>
            <person name="Mathew T.M."/>
            <person name="Mercado C.M."/>
            <person name="Mercado I.M."/>
            <person name="Morales K.M."/>
            <person name="Morgan M.M."/>
            <person name="Munidasa M.M."/>
            <person name="Ngo D.N."/>
            <person name="Nguyen L.N."/>
            <person name="Nguyen T.N."/>
            <person name="Nguyen N.N."/>
            <person name="Obregon M.O."/>
            <person name="Okwuonu G.O."/>
            <person name="Ongeri F.O."/>
            <person name="Onwere C.O."/>
            <person name="Osifeso I.O."/>
            <person name="Parra A.P."/>
            <person name="Patil S.P."/>
            <person name="Perez A.P."/>
            <person name="Perez Y.P."/>
            <person name="Pham C.P."/>
            <person name="Pu L.-L.P."/>
            <person name="Puazo M.P."/>
            <person name="Quiroz J.Q."/>
            <person name="Rouhana J.R."/>
            <person name="Ruiz M.R."/>
            <person name="Ruiz S.-J.R."/>
            <person name="Saada N.S."/>
            <person name="Santibanez J.S."/>
            <person name="Scheel M.S."/>
            <person name="Schneider B.S."/>
            <person name="Simmons D.S."/>
            <person name="Sisson I.S."/>
            <person name="Tang L.-Y.T."/>
            <person name="Thornton R.T."/>
            <person name="Tisius J.T."/>
            <person name="Toledanes G.T."/>
            <person name="Trejos Z.T."/>
            <person name="Usmani K.U."/>
            <person name="Varghese R.V."/>
            <person name="Vattathil S.V."/>
            <person name="Vee V.V."/>
            <person name="Walker D.W."/>
            <person name="Weissenberger G.W."/>
            <person name="White C.W."/>
            <person name="Williams A.W."/>
            <person name="Woodworth J.W."/>
            <person name="Wright R.W."/>
            <person name="Zhu Y.Z."/>
            <person name="Han Y.H."/>
            <person name="Newsham I.N."/>
            <person name="Nazareth L.N."/>
            <person name="Worley K.W."/>
            <person name="Muzny D.M."/>
            <person name="Rogers J.R."/>
            <person name="Gibbs R.G."/>
        </authorList>
    </citation>
    <scope>NUCLEOTIDE SEQUENCE [LARGE SCALE GENOMIC DNA]</scope>
</reference>
<feature type="compositionally biased region" description="Basic residues" evidence="1">
    <location>
        <begin position="58"/>
        <end position="68"/>
    </location>
</feature>
<dbReference type="InterPro" id="IPR045163">
    <property type="entry name" value="Focadhesin/RST1"/>
</dbReference>
<dbReference type="SUPFAM" id="SSF48371">
    <property type="entry name" value="ARM repeat"/>
    <property type="match status" value="1"/>
</dbReference>
<dbReference type="Ensembl" id="ENSPANT00000061479.1">
    <property type="protein sequence ID" value="ENSPANP00000050592.1"/>
    <property type="gene ID" value="ENSPANG00000025247.3"/>
</dbReference>
<dbReference type="GO" id="GO:0005925">
    <property type="term" value="C:focal adhesion"/>
    <property type="evidence" value="ECO:0007669"/>
    <property type="project" value="Ensembl"/>
</dbReference>
<dbReference type="InterPro" id="IPR022542">
    <property type="entry name" value="FOCAD/RST1_DUF3730"/>
</dbReference>
<accession>A0A8I5NCU5</accession>
<dbReference type="PANTHER" id="PTHR16212:SF4">
    <property type="entry name" value="FOCADHESIN"/>
    <property type="match status" value="1"/>
</dbReference>
<feature type="compositionally biased region" description="Basic and acidic residues" evidence="1">
    <location>
        <begin position="48"/>
        <end position="57"/>
    </location>
</feature>
<evidence type="ECO:0000256" key="1">
    <source>
        <dbReference type="SAM" id="MobiDB-lite"/>
    </source>
</evidence>
<feature type="compositionally biased region" description="Low complexity" evidence="1">
    <location>
        <begin position="22"/>
        <end position="47"/>
    </location>
</feature>
<dbReference type="GO" id="GO:0005829">
    <property type="term" value="C:cytosol"/>
    <property type="evidence" value="ECO:0007669"/>
    <property type="project" value="Ensembl"/>
</dbReference>
<dbReference type="InterPro" id="IPR021392">
    <property type="entry name" value="Focadhesin_C"/>
</dbReference>
<evidence type="ECO:0000259" key="2">
    <source>
        <dbReference type="Pfam" id="PF11229"/>
    </source>
</evidence>
<proteinExistence type="predicted"/>
<dbReference type="InterPro" id="IPR016024">
    <property type="entry name" value="ARM-type_fold"/>
</dbReference>
<reference evidence="4" key="2">
    <citation type="submission" date="2025-08" db="UniProtKB">
        <authorList>
            <consortium name="Ensembl"/>
        </authorList>
    </citation>
    <scope>IDENTIFICATION</scope>
</reference>
<evidence type="ECO:0000313" key="4">
    <source>
        <dbReference type="Ensembl" id="ENSPANP00000050592.1"/>
    </source>
</evidence>
<reference evidence="4" key="3">
    <citation type="submission" date="2025-09" db="UniProtKB">
        <authorList>
            <consortium name="Ensembl"/>
        </authorList>
    </citation>
    <scope>IDENTIFICATION</scope>
</reference>
<dbReference type="Pfam" id="PF12530">
    <property type="entry name" value="DUF3730"/>
    <property type="match status" value="1"/>
</dbReference>
<protein>
    <submittedName>
        <fullName evidence="4">Focadhesin</fullName>
    </submittedName>
</protein>
<dbReference type="Pfam" id="PF11229">
    <property type="entry name" value="Focadhesin"/>
    <property type="match status" value="1"/>
</dbReference>
<evidence type="ECO:0000259" key="3">
    <source>
        <dbReference type="Pfam" id="PF12530"/>
    </source>
</evidence>
<dbReference type="PANTHER" id="PTHR16212">
    <property type="entry name" value="FOCADHESIN FAMILY MEMBER"/>
    <property type="match status" value="1"/>
</dbReference>
<dbReference type="OMA" id="GQLFSWF"/>